<gene>
    <name evidence="4" type="ORF">CWB96_16465</name>
    <name evidence="3" type="ORF">CWB97_15255</name>
</gene>
<proteinExistence type="predicted"/>
<name>A0A5S3XN06_9GAMM</name>
<reference evidence="5 6" key="1">
    <citation type="submission" date="2017-12" db="EMBL/GenBank/DDBJ databases">
        <authorList>
            <person name="Paulsen S."/>
            <person name="Gram L.K."/>
        </authorList>
    </citation>
    <scope>NUCLEOTIDE SEQUENCE [LARGE SCALE GENOMIC DNA]</scope>
    <source>
        <strain evidence="4 6">S2231</strain>
        <strain evidence="3 5">S2233</strain>
    </source>
</reference>
<dbReference type="Proteomes" id="UP000305730">
    <property type="component" value="Unassembled WGS sequence"/>
</dbReference>
<dbReference type="SUPFAM" id="SSF53335">
    <property type="entry name" value="S-adenosyl-L-methionine-dependent methyltransferases"/>
    <property type="match status" value="1"/>
</dbReference>
<dbReference type="GO" id="GO:0032259">
    <property type="term" value="P:methylation"/>
    <property type="evidence" value="ECO:0007669"/>
    <property type="project" value="UniProtKB-KW"/>
</dbReference>
<evidence type="ECO:0000313" key="6">
    <source>
        <dbReference type="Proteomes" id="UP000307706"/>
    </source>
</evidence>
<evidence type="ECO:0000259" key="2">
    <source>
        <dbReference type="Pfam" id="PF13649"/>
    </source>
</evidence>
<evidence type="ECO:0000313" key="4">
    <source>
        <dbReference type="EMBL" id="TMP55799.1"/>
    </source>
</evidence>
<dbReference type="Pfam" id="PF13649">
    <property type="entry name" value="Methyltransf_25"/>
    <property type="match status" value="1"/>
</dbReference>
<dbReference type="InterPro" id="IPR041698">
    <property type="entry name" value="Methyltransf_25"/>
</dbReference>
<evidence type="ECO:0000313" key="3">
    <source>
        <dbReference type="EMBL" id="TMP41226.1"/>
    </source>
</evidence>
<dbReference type="CDD" id="cd02440">
    <property type="entry name" value="AdoMet_MTases"/>
    <property type="match status" value="1"/>
</dbReference>
<dbReference type="Gene3D" id="3.40.50.150">
    <property type="entry name" value="Vaccinia Virus protein VP39"/>
    <property type="match status" value="1"/>
</dbReference>
<dbReference type="OrthoDB" id="8385759at2"/>
<evidence type="ECO:0000313" key="5">
    <source>
        <dbReference type="Proteomes" id="UP000305730"/>
    </source>
</evidence>
<reference evidence="4" key="3">
    <citation type="submission" date="2019-09" db="EMBL/GenBank/DDBJ databases">
        <title>Co-occurence of chitin degradation, pigmentation and bioactivity in marine Pseudoalteromonas.</title>
        <authorList>
            <person name="Sonnenschein E.C."/>
            <person name="Bech P.K."/>
        </authorList>
    </citation>
    <scope>NUCLEOTIDE SEQUENCE</scope>
    <source>
        <strain evidence="4">S2231</strain>
        <strain evidence="3 5">S2233</strain>
    </source>
</reference>
<keyword evidence="5" id="KW-1185">Reference proteome</keyword>
<dbReference type="PANTHER" id="PTHR43861">
    <property type="entry name" value="TRANS-ACONITATE 2-METHYLTRANSFERASE-RELATED"/>
    <property type="match status" value="1"/>
</dbReference>
<reference evidence="6" key="2">
    <citation type="submission" date="2019-06" db="EMBL/GenBank/DDBJ databases">
        <title>Co-occurence of chitin degradation, pigmentation and bioactivity in marine Pseudoalteromonas.</title>
        <authorList>
            <person name="Sonnenschein E.C."/>
            <person name="Bech P.K."/>
        </authorList>
    </citation>
    <scope>NUCLEOTIDE SEQUENCE [LARGE SCALE GENOMIC DNA]</scope>
    <source>
        <strain evidence="6">S2231</strain>
    </source>
</reference>
<keyword evidence="1 4" id="KW-0808">Transferase</keyword>
<comment type="caution">
    <text evidence="4">The sequence shown here is derived from an EMBL/GenBank/DDBJ whole genome shotgun (WGS) entry which is preliminary data.</text>
</comment>
<evidence type="ECO:0000256" key="1">
    <source>
        <dbReference type="ARBA" id="ARBA00022679"/>
    </source>
</evidence>
<organism evidence="4 6">
    <name type="scientific">Pseudoalteromonas citrea</name>
    <dbReference type="NCBI Taxonomy" id="43655"/>
    <lineage>
        <taxon>Bacteria</taxon>
        <taxon>Pseudomonadati</taxon>
        <taxon>Pseudomonadota</taxon>
        <taxon>Gammaproteobacteria</taxon>
        <taxon>Alteromonadales</taxon>
        <taxon>Pseudoalteromonadaceae</taxon>
        <taxon>Pseudoalteromonas</taxon>
    </lineage>
</organism>
<sequence>MNYLDINKETWNKRTTLHVKSKFYDVASFLQGQSSLNDIEINQLGNVSGKSILHLQCHFGQDSLSLARLGATVTGVDLSSSAIDEAKILNEQLGLDATFVCDDVCHFGDSNTQQFDIVYTSYGVLCWLPDLTHWARGVAKALKSGGEFHLVEFHTFNDLLSGYSYFPKNEPDIEEETTYTENCDGQVSQVITWPHSLSNVISALINAGLIIELFEEHAHSPYDCFDGLEQVAEKRYQMQHKGQQVPLIYSIKARKP</sequence>
<feature type="domain" description="Methyltransferase" evidence="2">
    <location>
        <begin position="52"/>
        <end position="146"/>
    </location>
</feature>
<dbReference type="Proteomes" id="UP000307706">
    <property type="component" value="Unassembled WGS sequence"/>
</dbReference>
<dbReference type="InterPro" id="IPR029063">
    <property type="entry name" value="SAM-dependent_MTases_sf"/>
</dbReference>
<dbReference type="EMBL" id="PNCK01000060">
    <property type="protein sequence ID" value="TMP41226.1"/>
    <property type="molecule type" value="Genomic_DNA"/>
</dbReference>
<dbReference type="EMBL" id="PNCL01000094">
    <property type="protein sequence ID" value="TMP55799.1"/>
    <property type="molecule type" value="Genomic_DNA"/>
</dbReference>
<dbReference type="RefSeq" id="WP_138597647.1">
    <property type="nucleotide sequence ID" value="NZ_PNCK01000060.1"/>
</dbReference>
<dbReference type="GO" id="GO:0008168">
    <property type="term" value="F:methyltransferase activity"/>
    <property type="evidence" value="ECO:0007669"/>
    <property type="project" value="UniProtKB-KW"/>
</dbReference>
<dbReference type="AlphaFoldDB" id="A0A5S3XN06"/>
<accession>A0A5S3XN06</accession>
<keyword evidence="4" id="KW-0489">Methyltransferase</keyword>
<protein>
    <submittedName>
        <fullName evidence="4">SAM-dependent methyltransferase</fullName>
    </submittedName>
</protein>